<evidence type="ECO:0000256" key="5">
    <source>
        <dbReference type="ARBA" id="ARBA00022448"/>
    </source>
</evidence>
<keyword evidence="6" id="KW-0050">Antiport</keyword>
<sequence>MFSKKEMIKLMIPLLLEQVLNTAVGMADTLMVSSVGESAISGISLVDNINALLFTLFAALCTGGAITTAHFIGGRNDENARDSAANLVFCSVGMAFIVSIVALSGNKFFITLFYGSIEEEVMRYARTYFYFSAFSYVFTALYNSCSSLFRVMGITRVSLAASVMANILNISGNALFLFVFNWGVAGVALATLIARAFSAMFLATVLTKKNRTVYLEVKRILRPKWDMIKRILNIGIPNGIESSIFQVGKVLVSGVTAMLGTTSITANAVASAITGFAVIPGNAVSLAITTVVGQIAGSGDNKLAVRKARTLLLWSYLCMGVTCVLLFIFCPNIVGFYHLEEVTKMLTVRILRFFSIICLLLWSPSFIIPSALRAVKEVRYTMVVSIASMWIWRIMLAYVFAIHFEIGVLGIWMAMGVDWICRSICFYIRFFHGRWQTRPVLEQE</sequence>
<dbReference type="CDD" id="cd13137">
    <property type="entry name" value="MATE_NorM_like"/>
    <property type="match status" value="1"/>
</dbReference>
<dbReference type="PIRSF" id="PIRSF006603">
    <property type="entry name" value="DinF"/>
    <property type="match status" value="1"/>
</dbReference>
<dbReference type="GO" id="GO:0006811">
    <property type="term" value="P:monoatomic ion transport"/>
    <property type="evidence" value="ECO:0007669"/>
    <property type="project" value="UniProtKB-KW"/>
</dbReference>
<organism evidence="14">
    <name type="scientific">uncultured firmicutes bacterium contig_31</name>
    <dbReference type="NCBI Taxonomy" id="1643554"/>
    <lineage>
        <taxon>Bacteria</taxon>
        <taxon>Bacillati</taxon>
        <taxon>Bacillota</taxon>
        <taxon>environmental samples</taxon>
    </lineage>
</organism>
<dbReference type="PANTHER" id="PTHR43298:SF2">
    <property type="entry name" value="FMN_FAD EXPORTER YEEO-RELATED"/>
    <property type="match status" value="1"/>
</dbReference>
<dbReference type="InterPro" id="IPR048279">
    <property type="entry name" value="MdtK-like"/>
</dbReference>
<dbReference type="Pfam" id="PF01554">
    <property type="entry name" value="MatE"/>
    <property type="match status" value="2"/>
</dbReference>
<evidence type="ECO:0000256" key="12">
    <source>
        <dbReference type="ARBA" id="ARBA00031636"/>
    </source>
</evidence>
<protein>
    <recommendedName>
        <fullName evidence="4">Probable multidrug resistance protein NorM</fullName>
    </recommendedName>
    <alternativeName>
        <fullName evidence="12">Multidrug-efflux transporter</fullName>
    </alternativeName>
</protein>
<feature type="transmembrane region" description="Helical" evidence="13">
    <location>
        <begin position="51"/>
        <end position="72"/>
    </location>
</feature>
<evidence type="ECO:0000256" key="11">
    <source>
        <dbReference type="ARBA" id="ARBA00023136"/>
    </source>
</evidence>
<evidence type="ECO:0000256" key="9">
    <source>
        <dbReference type="ARBA" id="ARBA00022989"/>
    </source>
</evidence>
<dbReference type="GO" id="GO:0005886">
    <property type="term" value="C:plasma membrane"/>
    <property type="evidence" value="ECO:0007669"/>
    <property type="project" value="UniProtKB-SubCell"/>
</dbReference>
<evidence type="ECO:0000256" key="2">
    <source>
        <dbReference type="ARBA" id="ARBA00004651"/>
    </source>
</evidence>
<evidence type="ECO:0000256" key="3">
    <source>
        <dbReference type="ARBA" id="ARBA00010199"/>
    </source>
</evidence>
<feature type="transmembrane region" description="Helical" evidence="13">
    <location>
        <begin position="84"/>
        <end position="105"/>
    </location>
</feature>
<keyword evidence="9 13" id="KW-1133">Transmembrane helix</keyword>
<feature type="transmembrane region" description="Helical" evidence="13">
    <location>
        <begin position="350"/>
        <end position="368"/>
    </location>
</feature>
<evidence type="ECO:0000256" key="10">
    <source>
        <dbReference type="ARBA" id="ARBA00023065"/>
    </source>
</evidence>
<dbReference type="InterPro" id="IPR050222">
    <property type="entry name" value="MATE_MdtK"/>
</dbReference>
<proteinExistence type="inferred from homology"/>
<comment type="subcellular location">
    <subcellularLocation>
        <location evidence="2">Cell membrane</location>
        <topology evidence="2">Multi-pass membrane protein</topology>
    </subcellularLocation>
</comment>
<evidence type="ECO:0000313" key="14">
    <source>
        <dbReference type="EMBL" id="ALL53563.1"/>
    </source>
</evidence>
<dbReference type="GO" id="GO:0015297">
    <property type="term" value="F:antiporter activity"/>
    <property type="evidence" value="ECO:0007669"/>
    <property type="project" value="UniProtKB-KW"/>
</dbReference>
<keyword evidence="7" id="KW-1003">Cell membrane</keyword>
<feature type="transmembrane region" description="Helical" evidence="13">
    <location>
        <begin position="186"/>
        <end position="206"/>
    </location>
</feature>
<name>A0A141GND5_9FIRM</name>
<keyword evidence="5" id="KW-0813">Transport</keyword>
<evidence type="ECO:0000256" key="7">
    <source>
        <dbReference type="ARBA" id="ARBA00022475"/>
    </source>
</evidence>
<dbReference type="AlphaFoldDB" id="A0A141GND5"/>
<evidence type="ECO:0000256" key="13">
    <source>
        <dbReference type="SAM" id="Phobius"/>
    </source>
</evidence>
<evidence type="ECO:0000256" key="8">
    <source>
        <dbReference type="ARBA" id="ARBA00022692"/>
    </source>
</evidence>
<keyword evidence="8 13" id="KW-0812">Transmembrane</keyword>
<evidence type="ECO:0000256" key="4">
    <source>
        <dbReference type="ARBA" id="ARBA00020268"/>
    </source>
</evidence>
<feature type="transmembrane region" description="Helical" evidence="13">
    <location>
        <begin position="125"/>
        <end position="145"/>
    </location>
</feature>
<feature type="transmembrane region" description="Helical" evidence="13">
    <location>
        <begin position="311"/>
        <end position="338"/>
    </location>
</feature>
<reference evidence="14" key="1">
    <citation type="submission" date="2015-02" db="EMBL/GenBank/DDBJ databases">
        <authorList>
            <person name="Chooi Y.-H."/>
        </authorList>
    </citation>
    <scope>NUCLEOTIDE SEQUENCE</scope>
</reference>
<keyword evidence="10" id="KW-0406">Ion transport</keyword>
<dbReference type="PANTHER" id="PTHR43298">
    <property type="entry name" value="MULTIDRUG RESISTANCE PROTEIN NORM-RELATED"/>
    <property type="match status" value="1"/>
</dbReference>
<evidence type="ECO:0000256" key="1">
    <source>
        <dbReference type="ARBA" id="ARBA00003408"/>
    </source>
</evidence>
<dbReference type="NCBIfam" id="TIGR00797">
    <property type="entry name" value="matE"/>
    <property type="match status" value="1"/>
</dbReference>
<feature type="transmembrane region" description="Helical" evidence="13">
    <location>
        <begin position="157"/>
        <end position="180"/>
    </location>
</feature>
<dbReference type="GO" id="GO:0042910">
    <property type="term" value="F:xenobiotic transmembrane transporter activity"/>
    <property type="evidence" value="ECO:0007669"/>
    <property type="project" value="InterPro"/>
</dbReference>
<dbReference type="InterPro" id="IPR002528">
    <property type="entry name" value="MATE_fam"/>
</dbReference>
<comment type="similarity">
    <text evidence="3">Belongs to the multi antimicrobial extrusion (MATE) (TC 2.A.66.1) family.</text>
</comment>
<dbReference type="EMBL" id="KP867044">
    <property type="protein sequence ID" value="ALL53563.1"/>
    <property type="molecule type" value="Genomic_DNA"/>
</dbReference>
<comment type="function">
    <text evidence="1">Multidrug efflux pump.</text>
</comment>
<keyword evidence="11 13" id="KW-0472">Membrane</keyword>
<evidence type="ECO:0000256" key="6">
    <source>
        <dbReference type="ARBA" id="ARBA00022449"/>
    </source>
</evidence>
<accession>A0A141GND5</accession>